<evidence type="ECO:0000313" key="5">
    <source>
        <dbReference type="EMBL" id="CAB4861241.1"/>
    </source>
</evidence>
<dbReference type="EMBL" id="CAEZXH010000110">
    <property type="protein sequence ID" value="CAB4693791.1"/>
    <property type="molecule type" value="Genomic_DNA"/>
</dbReference>
<dbReference type="Pfam" id="PF01066">
    <property type="entry name" value="CDP-OH_P_transf"/>
    <property type="match status" value="1"/>
</dbReference>
<keyword evidence="1" id="KW-0812">Transmembrane</keyword>
<proteinExistence type="predicted"/>
<feature type="transmembrane region" description="Helical" evidence="1">
    <location>
        <begin position="185"/>
        <end position="204"/>
    </location>
</feature>
<dbReference type="EMBL" id="CAFBLI010000022">
    <property type="protein sequence ID" value="CAB4861241.1"/>
    <property type="molecule type" value="Genomic_DNA"/>
</dbReference>
<dbReference type="AlphaFoldDB" id="A0A6J6P3F9"/>
<protein>
    <submittedName>
        <fullName evidence="3">Unannotated protein</fullName>
    </submittedName>
</protein>
<dbReference type="GO" id="GO:0016020">
    <property type="term" value="C:membrane"/>
    <property type="evidence" value="ECO:0007669"/>
    <property type="project" value="InterPro"/>
</dbReference>
<dbReference type="Gene3D" id="1.20.120.1760">
    <property type="match status" value="1"/>
</dbReference>
<evidence type="ECO:0000313" key="2">
    <source>
        <dbReference type="EMBL" id="CAB4593757.1"/>
    </source>
</evidence>
<evidence type="ECO:0000256" key="1">
    <source>
        <dbReference type="SAM" id="Phobius"/>
    </source>
</evidence>
<dbReference type="InterPro" id="IPR043130">
    <property type="entry name" value="CDP-OH_PTrfase_TM_dom"/>
</dbReference>
<evidence type="ECO:0000313" key="4">
    <source>
        <dbReference type="EMBL" id="CAB4778101.1"/>
    </source>
</evidence>
<dbReference type="EMBL" id="CAEZUJ010000008">
    <property type="protein sequence ID" value="CAB4593757.1"/>
    <property type="molecule type" value="Genomic_DNA"/>
</dbReference>
<dbReference type="InterPro" id="IPR000462">
    <property type="entry name" value="CDP-OH_P_trans"/>
</dbReference>
<organism evidence="3">
    <name type="scientific">freshwater metagenome</name>
    <dbReference type="NCBI Taxonomy" id="449393"/>
    <lineage>
        <taxon>unclassified sequences</taxon>
        <taxon>metagenomes</taxon>
        <taxon>ecological metagenomes</taxon>
    </lineage>
</organism>
<feature type="transmembrane region" description="Helical" evidence="1">
    <location>
        <begin position="41"/>
        <end position="63"/>
    </location>
</feature>
<dbReference type="EMBL" id="CAEZZS010000032">
    <property type="protein sequence ID" value="CAB4778101.1"/>
    <property type="molecule type" value="Genomic_DNA"/>
</dbReference>
<name>A0A6J6P3F9_9ZZZZ</name>
<sequence length="213" mass="23585">MNHREYLERWSSLHGYQEGKGPTGIARGYLLINFYLAKPFVVLRIPADIVSLLGLLLACLALLERNTLWAPIFILLSVISDGLDGAVAIARDQATKWGALWDSTLDRIVEALWVLSAYFAGVPTLVLLIAWCAAATQEYARAKLSSLVDNEIGVVSICERPVRAIFIAIALALGIYNLDLQNISIFLWMAFQLVALAQVIKYSYKRLQKSSAS</sequence>
<feature type="transmembrane region" description="Helical" evidence="1">
    <location>
        <begin position="162"/>
        <end position="179"/>
    </location>
</feature>
<gene>
    <name evidence="2" type="ORF">UFOPK1811_00330</name>
    <name evidence="3" type="ORF">UFOPK2360_01282</name>
    <name evidence="4" type="ORF">UFOPK2922_00809</name>
    <name evidence="5" type="ORF">UFOPK3306_00431</name>
</gene>
<evidence type="ECO:0000313" key="3">
    <source>
        <dbReference type="EMBL" id="CAB4693791.1"/>
    </source>
</evidence>
<keyword evidence="1" id="KW-0472">Membrane</keyword>
<reference evidence="3" key="1">
    <citation type="submission" date="2020-05" db="EMBL/GenBank/DDBJ databases">
        <authorList>
            <person name="Chiriac C."/>
            <person name="Salcher M."/>
            <person name="Ghai R."/>
            <person name="Kavagutti S V."/>
        </authorList>
    </citation>
    <scope>NUCLEOTIDE SEQUENCE</scope>
</reference>
<feature type="transmembrane region" description="Helical" evidence="1">
    <location>
        <begin position="70"/>
        <end position="91"/>
    </location>
</feature>
<dbReference type="GO" id="GO:0008654">
    <property type="term" value="P:phospholipid biosynthetic process"/>
    <property type="evidence" value="ECO:0007669"/>
    <property type="project" value="InterPro"/>
</dbReference>
<accession>A0A6J6P3F9</accession>
<keyword evidence="1" id="KW-1133">Transmembrane helix</keyword>
<feature type="transmembrane region" description="Helical" evidence="1">
    <location>
        <begin position="111"/>
        <end position="134"/>
    </location>
</feature>
<dbReference type="GO" id="GO:0016780">
    <property type="term" value="F:phosphotransferase activity, for other substituted phosphate groups"/>
    <property type="evidence" value="ECO:0007669"/>
    <property type="project" value="InterPro"/>
</dbReference>